<dbReference type="Gene3D" id="3.40.50.10740">
    <property type="entry name" value="Class I glutamine amidotransferase-like"/>
    <property type="match status" value="1"/>
</dbReference>
<dbReference type="Proteomes" id="UP001595921">
    <property type="component" value="Unassembled WGS sequence"/>
</dbReference>
<dbReference type="InterPro" id="IPR040921">
    <property type="entry name" value="Peptidase_S66C"/>
</dbReference>
<dbReference type="InterPro" id="IPR029062">
    <property type="entry name" value="Class_I_gatase-like"/>
</dbReference>
<keyword evidence="6" id="KW-1185">Reference proteome</keyword>
<protein>
    <submittedName>
        <fullName evidence="5">S66 peptidase family protein</fullName>
        <ecNumber evidence="5">3.4.-.-</ecNumber>
    </submittedName>
</protein>
<dbReference type="InterPro" id="IPR027478">
    <property type="entry name" value="LdcA_N"/>
</dbReference>
<comment type="caution">
    <text evidence="5">The sequence shown here is derived from an EMBL/GenBank/DDBJ whole genome shotgun (WGS) entry which is preliminary data.</text>
</comment>
<dbReference type="CDD" id="cd07062">
    <property type="entry name" value="Peptidase_S66_mccF_like"/>
    <property type="match status" value="1"/>
</dbReference>
<evidence type="ECO:0000256" key="1">
    <source>
        <dbReference type="ARBA" id="ARBA00010233"/>
    </source>
</evidence>
<proteinExistence type="inferred from homology"/>
<accession>A0ABD5P9Y7</accession>
<comment type="similarity">
    <text evidence="1">Belongs to the peptidase S66 family.</text>
</comment>
<dbReference type="EC" id="3.4.-.-" evidence="5"/>
<dbReference type="AlphaFoldDB" id="A0ABD5P9Y7"/>
<dbReference type="SUPFAM" id="SSF141986">
    <property type="entry name" value="LD-carboxypeptidase A C-terminal domain-like"/>
    <property type="match status" value="1"/>
</dbReference>
<dbReference type="InterPro" id="IPR027461">
    <property type="entry name" value="Carboxypeptidase_A_C_sf"/>
</dbReference>
<dbReference type="EMBL" id="JBHSDS010000003">
    <property type="protein sequence ID" value="MFC4357473.1"/>
    <property type="molecule type" value="Genomic_DNA"/>
</dbReference>
<dbReference type="RefSeq" id="WP_267622228.1">
    <property type="nucleotide sequence ID" value="NZ_JAODIW010000006.1"/>
</dbReference>
<name>A0ABD5P9Y7_9EURY</name>
<sequence length="345" mass="38639">MPSFTVPPALEPGDTLAVLAPSRPPAEPWFSVALDRLRETFGLDPVVYPTAERVGAEEPVPPAERATEIERAFADPEVRGVMAVTGGDDQIRVLRHLDADVLRENPTRFYGFSDNDNLRLYLWNLGIVSYAAQLMPTLALDPDLHPYTERYLRRALFEDGLGVVDPAEEWTDGWYEFDGEPREWRPTDGHGWWLGPDADAERAVEGRVWGGCYSIVSWHLETSRYLPDPDDFDGAVLALETSETLPDAADVGYTLRSMGERGLLERFDGVLVGRPKSFNPRVDRDRDFEEYRSDIRDAVTTQLAEYAPDAVAVFDVDFGHTDPHVPLPLGGLATLDARENQLRVD</sequence>
<evidence type="ECO:0000313" key="6">
    <source>
        <dbReference type="Proteomes" id="UP001595921"/>
    </source>
</evidence>
<reference evidence="5 6" key="1">
    <citation type="journal article" date="2019" name="Int. J. Syst. Evol. Microbiol.">
        <title>The Global Catalogue of Microorganisms (GCM) 10K type strain sequencing project: providing services to taxonomists for standard genome sequencing and annotation.</title>
        <authorList>
            <consortium name="The Broad Institute Genomics Platform"/>
            <consortium name="The Broad Institute Genome Sequencing Center for Infectious Disease"/>
            <person name="Wu L."/>
            <person name="Ma J."/>
        </authorList>
    </citation>
    <scope>NUCLEOTIDE SEQUENCE [LARGE SCALE GENOMIC DNA]</scope>
    <source>
        <strain evidence="5 6">CGMCC 1.12553</strain>
    </source>
</reference>
<gene>
    <name evidence="5" type="ORF">ACFO0N_05850</name>
</gene>
<dbReference type="InterPro" id="IPR003507">
    <property type="entry name" value="S66_fam"/>
</dbReference>
<evidence type="ECO:0000256" key="2">
    <source>
        <dbReference type="ARBA" id="ARBA00022801"/>
    </source>
</evidence>
<evidence type="ECO:0000259" key="3">
    <source>
        <dbReference type="Pfam" id="PF02016"/>
    </source>
</evidence>
<dbReference type="InterPro" id="IPR040449">
    <property type="entry name" value="Peptidase_S66_N"/>
</dbReference>
<dbReference type="PANTHER" id="PTHR30237:SF4">
    <property type="entry name" value="LD-CARBOXYPEPTIDASE C-TERMINAL DOMAIN-CONTAINING PROTEIN"/>
    <property type="match status" value="1"/>
</dbReference>
<keyword evidence="2 5" id="KW-0378">Hydrolase</keyword>
<dbReference type="Gene3D" id="3.50.30.60">
    <property type="entry name" value="LD-carboxypeptidase A C-terminal domain-like"/>
    <property type="match status" value="1"/>
</dbReference>
<organism evidence="5 6">
    <name type="scientific">Halobium salinum</name>
    <dbReference type="NCBI Taxonomy" id="1364940"/>
    <lineage>
        <taxon>Archaea</taxon>
        <taxon>Methanobacteriati</taxon>
        <taxon>Methanobacteriota</taxon>
        <taxon>Stenosarchaea group</taxon>
        <taxon>Halobacteria</taxon>
        <taxon>Halobacteriales</taxon>
        <taxon>Haloferacaceae</taxon>
        <taxon>Halobium</taxon>
    </lineage>
</organism>
<dbReference type="Pfam" id="PF17676">
    <property type="entry name" value="Peptidase_S66C"/>
    <property type="match status" value="1"/>
</dbReference>
<feature type="domain" description="LD-carboxypeptidase N-terminal" evidence="3">
    <location>
        <begin position="17"/>
        <end position="130"/>
    </location>
</feature>
<dbReference type="SUPFAM" id="SSF52317">
    <property type="entry name" value="Class I glutamine amidotransferase-like"/>
    <property type="match status" value="1"/>
</dbReference>
<evidence type="ECO:0000259" key="4">
    <source>
        <dbReference type="Pfam" id="PF17676"/>
    </source>
</evidence>
<evidence type="ECO:0000313" key="5">
    <source>
        <dbReference type="EMBL" id="MFC4357473.1"/>
    </source>
</evidence>
<dbReference type="Pfam" id="PF02016">
    <property type="entry name" value="Peptidase_S66"/>
    <property type="match status" value="1"/>
</dbReference>
<dbReference type="PANTHER" id="PTHR30237">
    <property type="entry name" value="MURAMOYLTETRAPEPTIDE CARBOXYPEPTIDASE"/>
    <property type="match status" value="1"/>
</dbReference>
<feature type="domain" description="LD-carboxypeptidase C-terminal" evidence="4">
    <location>
        <begin position="205"/>
        <end position="335"/>
    </location>
</feature>
<dbReference type="GO" id="GO:0016787">
    <property type="term" value="F:hydrolase activity"/>
    <property type="evidence" value="ECO:0007669"/>
    <property type="project" value="UniProtKB-KW"/>
</dbReference>